<dbReference type="CDD" id="cd06225">
    <property type="entry name" value="HAMP"/>
    <property type="match status" value="1"/>
</dbReference>
<keyword evidence="6" id="KW-0808">Transferase</keyword>
<evidence type="ECO:0000256" key="2">
    <source>
        <dbReference type="ARBA" id="ARBA00004651"/>
    </source>
</evidence>
<dbReference type="SUPFAM" id="SSF47384">
    <property type="entry name" value="Homodimeric domain of signal transducing histidine kinase"/>
    <property type="match status" value="1"/>
</dbReference>
<name>A0ABW4J4H5_9LACO</name>
<keyword evidence="4" id="KW-1003">Cell membrane</keyword>
<gene>
    <name evidence="17" type="ORF">ACFQ5M_03175</name>
</gene>
<dbReference type="SUPFAM" id="SSF158472">
    <property type="entry name" value="HAMP domain-like"/>
    <property type="match status" value="1"/>
</dbReference>
<sequence length="494" mass="56390">MKLIYQQMLGFFVVIFTTILIVSATIFNYSSNLAFQQTWTQLEGYADNLKSDATQVVNSQTGEIKDIQASFLEDLEYVLQDQDVKFTIYNSNNERVYGNPMIAPNSLNKSTWKGLQVGKRYRQKTNENTSTMTQTNKKHGAPQTFVIVPWFYNNQMIAAVMVSSKVARVQSNINQIKRNLLVAVLISSVTALILSYIFARFYVSRINRLRKAAHEVAQGNFDVQIISKDRDEIDDLAVDFNKMIHSLKESDAEIQRQEERRRQFMANAAHEMRTPLTTINGLLEGLAYDAIPEASKGQSIELMRNETKRLIRLVNENLDYEKIRTGQIPLHKKEFDSVQALHNIIEQLTKKSTDAKDKIRLHAPEKLTTYADYDRFIQIMFNIIQNAIQFTNDGVIDITAKKDYEATMFIIKDSGIGMTEEQVRNIWERYYKADPSRKNTKYGESGLGLAIVKSLVEQHHGTIQVQSKADVGTTFTVTLPDKTETTTEATDTAE</sequence>
<dbReference type="EMBL" id="JBHTOP010000005">
    <property type="protein sequence ID" value="MFD1671096.1"/>
    <property type="molecule type" value="Genomic_DNA"/>
</dbReference>
<dbReference type="CDD" id="cd00082">
    <property type="entry name" value="HisKA"/>
    <property type="match status" value="1"/>
</dbReference>
<dbReference type="RefSeq" id="WP_125714315.1">
    <property type="nucleotide sequence ID" value="NZ_JBHTOP010000005.1"/>
</dbReference>
<evidence type="ECO:0000259" key="16">
    <source>
        <dbReference type="PROSITE" id="PS50885"/>
    </source>
</evidence>
<keyword evidence="18" id="KW-1185">Reference proteome</keyword>
<protein>
    <recommendedName>
        <fullName evidence="3">histidine kinase</fullName>
        <ecNumber evidence="3">2.7.13.3</ecNumber>
    </recommendedName>
</protein>
<evidence type="ECO:0000256" key="7">
    <source>
        <dbReference type="ARBA" id="ARBA00022692"/>
    </source>
</evidence>
<evidence type="ECO:0000256" key="1">
    <source>
        <dbReference type="ARBA" id="ARBA00000085"/>
    </source>
</evidence>
<evidence type="ECO:0000256" key="14">
    <source>
        <dbReference type="SAM" id="Phobius"/>
    </source>
</evidence>
<feature type="transmembrane region" description="Helical" evidence="14">
    <location>
        <begin position="180"/>
        <end position="203"/>
    </location>
</feature>
<evidence type="ECO:0000313" key="18">
    <source>
        <dbReference type="Proteomes" id="UP001597267"/>
    </source>
</evidence>
<dbReference type="SMART" id="SM00387">
    <property type="entry name" value="HATPase_c"/>
    <property type="match status" value="1"/>
</dbReference>
<dbReference type="SMART" id="SM00304">
    <property type="entry name" value="HAMP"/>
    <property type="match status" value="1"/>
</dbReference>
<dbReference type="InterPro" id="IPR050398">
    <property type="entry name" value="HssS/ArlS-like"/>
</dbReference>
<dbReference type="Gene3D" id="3.30.565.10">
    <property type="entry name" value="Histidine kinase-like ATPase, C-terminal domain"/>
    <property type="match status" value="1"/>
</dbReference>
<dbReference type="PROSITE" id="PS50885">
    <property type="entry name" value="HAMP"/>
    <property type="match status" value="1"/>
</dbReference>
<feature type="domain" description="Histidine kinase" evidence="15">
    <location>
        <begin position="267"/>
        <end position="483"/>
    </location>
</feature>
<dbReference type="Pfam" id="PF02518">
    <property type="entry name" value="HATPase_c"/>
    <property type="match status" value="1"/>
</dbReference>
<evidence type="ECO:0000256" key="5">
    <source>
        <dbReference type="ARBA" id="ARBA00022553"/>
    </source>
</evidence>
<dbReference type="SUPFAM" id="SSF55874">
    <property type="entry name" value="ATPase domain of HSP90 chaperone/DNA topoisomerase II/histidine kinase"/>
    <property type="match status" value="1"/>
</dbReference>
<dbReference type="PRINTS" id="PR00344">
    <property type="entry name" value="BCTRLSENSOR"/>
</dbReference>
<evidence type="ECO:0000256" key="3">
    <source>
        <dbReference type="ARBA" id="ARBA00012438"/>
    </source>
</evidence>
<dbReference type="InterPro" id="IPR036097">
    <property type="entry name" value="HisK_dim/P_sf"/>
</dbReference>
<evidence type="ECO:0000313" key="17">
    <source>
        <dbReference type="EMBL" id="MFD1671096.1"/>
    </source>
</evidence>
<dbReference type="Pfam" id="PF00512">
    <property type="entry name" value="HisKA"/>
    <property type="match status" value="1"/>
</dbReference>
<keyword evidence="12" id="KW-0902">Two-component regulatory system</keyword>
<dbReference type="Gene3D" id="1.10.287.130">
    <property type="match status" value="1"/>
</dbReference>
<evidence type="ECO:0000259" key="15">
    <source>
        <dbReference type="PROSITE" id="PS50109"/>
    </source>
</evidence>
<evidence type="ECO:0000256" key="10">
    <source>
        <dbReference type="ARBA" id="ARBA00022840"/>
    </source>
</evidence>
<dbReference type="Gene3D" id="6.10.340.10">
    <property type="match status" value="1"/>
</dbReference>
<evidence type="ECO:0000256" key="11">
    <source>
        <dbReference type="ARBA" id="ARBA00022989"/>
    </source>
</evidence>
<dbReference type="InterPro" id="IPR003661">
    <property type="entry name" value="HisK_dim/P_dom"/>
</dbReference>
<dbReference type="InterPro" id="IPR036890">
    <property type="entry name" value="HATPase_C_sf"/>
</dbReference>
<keyword evidence="9" id="KW-0418">Kinase</keyword>
<evidence type="ECO:0000256" key="6">
    <source>
        <dbReference type="ARBA" id="ARBA00022679"/>
    </source>
</evidence>
<dbReference type="GO" id="GO:0005524">
    <property type="term" value="F:ATP binding"/>
    <property type="evidence" value="ECO:0007669"/>
    <property type="project" value="UniProtKB-KW"/>
</dbReference>
<evidence type="ECO:0000256" key="12">
    <source>
        <dbReference type="ARBA" id="ARBA00023012"/>
    </source>
</evidence>
<dbReference type="PANTHER" id="PTHR45528">
    <property type="entry name" value="SENSOR HISTIDINE KINASE CPXA"/>
    <property type="match status" value="1"/>
</dbReference>
<dbReference type="SMART" id="SM00388">
    <property type="entry name" value="HisKA"/>
    <property type="match status" value="1"/>
</dbReference>
<evidence type="ECO:0000256" key="8">
    <source>
        <dbReference type="ARBA" id="ARBA00022741"/>
    </source>
</evidence>
<dbReference type="Proteomes" id="UP001597267">
    <property type="component" value="Unassembled WGS sequence"/>
</dbReference>
<dbReference type="InterPro" id="IPR005467">
    <property type="entry name" value="His_kinase_dom"/>
</dbReference>
<keyword evidence="10 17" id="KW-0067">ATP-binding</keyword>
<dbReference type="InterPro" id="IPR004358">
    <property type="entry name" value="Sig_transdc_His_kin-like_C"/>
</dbReference>
<keyword evidence="7 14" id="KW-0812">Transmembrane</keyword>
<dbReference type="InterPro" id="IPR003594">
    <property type="entry name" value="HATPase_dom"/>
</dbReference>
<comment type="caution">
    <text evidence="17">The sequence shown here is derived from an EMBL/GenBank/DDBJ whole genome shotgun (WGS) entry which is preliminary data.</text>
</comment>
<evidence type="ECO:0000256" key="13">
    <source>
        <dbReference type="ARBA" id="ARBA00023136"/>
    </source>
</evidence>
<dbReference type="PANTHER" id="PTHR45528:SF1">
    <property type="entry name" value="SENSOR HISTIDINE KINASE CPXA"/>
    <property type="match status" value="1"/>
</dbReference>
<evidence type="ECO:0000256" key="9">
    <source>
        <dbReference type="ARBA" id="ARBA00022777"/>
    </source>
</evidence>
<dbReference type="PROSITE" id="PS50109">
    <property type="entry name" value="HIS_KIN"/>
    <property type="match status" value="1"/>
</dbReference>
<dbReference type="EC" id="2.7.13.3" evidence="3"/>
<keyword evidence="11 14" id="KW-1133">Transmembrane helix</keyword>
<evidence type="ECO:0000256" key="4">
    <source>
        <dbReference type="ARBA" id="ARBA00022475"/>
    </source>
</evidence>
<dbReference type="Pfam" id="PF00672">
    <property type="entry name" value="HAMP"/>
    <property type="match status" value="1"/>
</dbReference>
<comment type="catalytic activity">
    <reaction evidence="1">
        <text>ATP + protein L-histidine = ADP + protein N-phospho-L-histidine.</text>
        <dbReference type="EC" id="2.7.13.3"/>
    </reaction>
</comment>
<feature type="domain" description="HAMP" evidence="16">
    <location>
        <begin position="200"/>
        <end position="252"/>
    </location>
</feature>
<keyword evidence="5" id="KW-0597">Phosphoprotein</keyword>
<comment type="subcellular location">
    <subcellularLocation>
        <location evidence="2">Cell membrane</location>
        <topology evidence="2">Multi-pass membrane protein</topology>
    </subcellularLocation>
</comment>
<dbReference type="InterPro" id="IPR003660">
    <property type="entry name" value="HAMP_dom"/>
</dbReference>
<accession>A0ABW4J4H5</accession>
<proteinExistence type="predicted"/>
<keyword evidence="8" id="KW-0547">Nucleotide-binding</keyword>
<reference evidence="18" key="1">
    <citation type="journal article" date="2019" name="Int. J. Syst. Evol. Microbiol.">
        <title>The Global Catalogue of Microorganisms (GCM) 10K type strain sequencing project: providing services to taxonomists for standard genome sequencing and annotation.</title>
        <authorList>
            <consortium name="The Broad Institute Genomics Platform"/>
            <consortium name="The Broad Institute Genome Sequencing Center for Infectious Disease"/>
            <person name="Wu L."/>
            <person name="Ma J."/>
        </authorList>
    </citation>
    <scope>NUCLEOTIDE SEQUENCE [LARGE SCALE GENOMIC DNA]</scope>
    <source>
        <strain evidence="18">CCM 8896</strain>
    </source>
</reference>
<organism evidence="17 18">
    <name type="scientific">Agrilactobacillus yilanensis</name>
    <dbReference type="NCBI Taxonomy" id="2485997"/>
    <lineage>
        <taxon>Bacteria</taxon>
        <taxon>Bacillati</taxon>
        <taxon>Bacillota</taxon>
        <taxon>Bacilli</taxon>
        <taxon>Lactobacillales</taxon>
        <taxon>Lactobacillaceae</taxon>
        <taxon>Agrilactobacillus</taxon>
    </lineage>
</organism>
<keyword evidence="13 14" id="KW-0472">Membrane</keyword>